<comment type="similarity">
    <text evidence="1 6">Belongs to the glycosyl hydrolase 43 family.</text>
</comment>
<dbReference type="Gene3D" id="2.115.10.20">
    <property type="entry name" value="Glycosyl hydrolase domain, family 43"/>
    <property type="match status" value="1"/>
</dbReference>
<evidence type="ECO:0000256" key="3">
    <source>
        <dbReference type="ARBA" id="ARBA00023295"/>
    </source>
</evidence>
<keyword evidence="3 6" id="KW-0326">Glycosidase</keyword>
<dbReference type="Pfam" id="PF04616">
    <property type="entry name" value="Glyco_hydro_43"/>
    <property type="match status" value="1"/>
</dbReference>
<name>A0A246RBR1_9ACTN</name>
<organism evidence="8 9">
    <name type="scientific">Micromonospora wenchangensis</name>
    <dbReference type="NCBI Taxonomy" id="1185415"/>
    <lineage>
        <taxon>Bacteria</taxon>
        <taxon>Bacillati</taxon>
        <taxon>Actinomycetota</taxon>
        <taxon>Actinomycetes</taxon>
        <taxon>Micromonosporales</taxon>
        <taxon>Micromonosporaceae</taxon>
        <taxon>Micromonospora</taxon>
    </lineage>
</organism>
<dbReference type="InterPro" id="IPR041542">
    <property type="entry name" value="GH43_C2"/>
</dbReference>
<dbReference type="AlphaFoldDB" id="A0A246RBR1"/>
<evidence type="ECO:0000313" key="8">
    <source>
        <dbReference type="EMBL" id="OWU97555.1"/>
    </source>
</evidence>
<feature type="active site" description="Proton acceptor" evidence="4">
    <location>
        <position position="46"/>
    </location>
</feature>
<keyword evidence="9" id="KW-1185">Reference proteome</keyword>
<dbReference type="InterPro" id="IPR023296">
    <property type="entry name" value="Glyco_hydro_beta-prop_sf"/>
</dbReference>
<evidence type="ECO:0000256" key="1">
    <source>
        <dbReference type="ARBA" id="ARBA00009865"/>
    </source>
</evidence>
<feature type="site" description="Important for catalytic activity, responsible for pKa modulation of the active site Glu and correct orientation of both the proton donor and substrate" evidence="5">
    <location>
        <position position="153"/>
    </location>
</feature>
<feature type="domain" description="Beta-xylosidase C-terminal Concanavalin A-like" evidence="7">
    <location>
        <begin position="493"/>
        <end position="539"/>
    </location>
</feature>
<dbReference type="SUPFAM" id="SSF75005">
    <property type="entry name" value="Arabinanase/levansucrase/invertase"/>
    <property type="match status" value="1"/>
</dbReference>
<accession>A0A246RBR1</accession>
<dbReference type="GO" id="GO:0005975">
    <property type="term" value="P:carbohydrate metabolic process"/>
    <property type="evidence" value="ECO:0007669"/>
    <property type="project" value="InterPro"/>
</dbReference>
<dbReference type="InterPro" id="IPR006710">
    <property type="entry name" value="Glyco_hydro_43"/>
</dbReference>
<dbReference type="SUPFAM" id="SSF49899">
    <property type="entry name" value="Concanavalin A-like lectins/glucanases"/>
    <property type="match status" value="1"/>
</dbReference>
<dbReference type="InterPro" id="IPR051795">
    <property type="entry name" value="Glycosyl_Hydrlase_43"/>
</dbReference>
<comment type="caution">
    <text evidence="8">The sequence shown here is derived from an EMBL/GenBank/DDBJ whole genome shotgun (WGS) entry which is preliminary data.</text>
</comment>
<dbReference type="Gene3D" id="2.60.120.200">
    <property type="match status" value="1"/>
</dbReference>
<dbReference type="InterPro" id="IPR013320">
    <property type="entry name" value="ConA-like_dom_sf"/>
</dbReference>
<evidence type="ECO:0000313" key="9">
    <source>
        <dbReference type="Proteomes" id="UP000197174"/>
    </source>
</evidence>
<dbReference type="GO" id="GO:0004553">
    <property type="term" value="F:hydrolase activity, hydrolyzing O-glycosyl compounds"/>
    <property type="evidence" value="ECO:0007669"/>
    <property type="project" value="InterPro"/>
</dbReference>
<dbReference type="EMBL" id="MZMV01000095">
    <property type="protein sequence ID" value="OWU97555.1"/>
    <property type="molecule type" value="Genomic_DNA"/>
</dbReference>
<dbReference type="CDD" id="cd18617">
    <property type="entry name" value="GH43_XynB-like"/>
    <property type="match status" value="1"/>
</dbReference>
<feature type="active site" description="Proton donor" evidence="4">
    <location>
        <position position="200"/>
    </location>
</feature>
<proteinExistence type="inferred from homology"/>
<gene>
    <name evidence="8" type="ORF">B5D80_31000</name>
</gene>
<evidence type="ECO:0000256" key="2">
    <source>
        <dbReference type="ARBA" id="ARBA00022801"/>
    </source>
</evidence>
<dbReference type="PANTHER" id="PTHR42812:SF12">
    <property type="entry name" value="BETA-XYLOSIDASE-RELATED"/>
    <property type="match status" value="1"/>
</dbReference>
<sequence>MLSQTFPGRGGLPRHRPLCPHHPRRCRAVSTGASYRNPVVPGFHPDPSVCRVGADYYLVCSSFEYFPGVPLLHSRDLVTWRQIGNILDRPGQLELPADTEASRGIFAPTLRHHDGRFWLVTTNVSLGRHLIVTAPEPTGPWSDPVYFDLPHVDPSLAWDDDGTCWLTTSGVDAYRIDPDGGRVLEGPIPLWSGTGGQYPEAPHLYRIDGWWYLLLSEGGTHTGHAVSVARSRSPRGPFTPAPANPILTHRGTDLPVQATGHGDLVQALDGSWWLVLLGIRARGQWPPYHALGRETFLAPVRWVDGWPVVDPVREVTPAPPGSAPAGATPAGPDTFHDDFDATVLAPEWISPRSRPDDCWSLTARPGWLTLHAVGATLDLAGATIVALRQRYHDSRTSVRVDPGTGVAGLTIRIDEAHHYDLEVRAGIVRVIGRAGPFRQVFATHAVPDGPLVLTIATRTHDLYPPTVTSAADLAARTAPRGVRAAGCDMVTFEVAGPAGPVVLAELDGRYLSTEVAAGFTGRVVGMYVTGGSAAFDWFTHRPAAAPH</sequence>
<dbReference type="PANTHER" id="PTHR42812">
    <property type="entry name" value="BETA-XYLOSIDASE"/>
    <property type="match status" value="1"/>
</dbReference>
<protein>
    <submittedName>
        <fullName evidence="8">Glycoside hydrolase 43 family protein</fullName>
    </submittedName>
</protein>
<evidence type="ECO:0000256" key="6">
    <source>
        <dbReference type="RuleBase" id="RU361187"/>
    </source>
</evidence>
<evidence type="ECO:0000256" key="5">
    <source>
        <dbReference type="PIRSR" id="PIRSR606710-2"/>
    </source>
</evidence>
<evidence type="ECO:0000259" key="7">
    <source>
        <dbReference type="Pfam" id="PF17851"/>
    </source>
</evidence>
<reference evidence="8 9" key="1">
    <citation type="submission" date="2017-03" db="EMBL/GenBank/DDBJ databases">
        <title>Whole genome sequence of Micromonospora wenchangensis, isolated from mangrove soil.</title>
        <authorList>
            <person name="Yang H."/>
        </authorList>
    </citation>
    <scope>NUCLEOTIDE SEQUENCE [LARGE SCALE GENOMIC DNA]</scope>
    <source>
        <strain evidence="8 9">CCTCC AA 2012002</strain>
    </source>
</reference>
<keyword evidence="2 6" id="KW-0378">Hydrolase</keyword>
<feature type="domain" description="Beta-xylosidase C-terminal Concanavalin A-like" evidence="7">
    <location>
        <begin position="337"/>
        <end position="450"/>
    </location>
</feature>
<evidence type="ECO:0000256" key="4">
    <source>
        <dbReference type="PIRSR" id="PIRSR606710-1"/>
    </source>
</evidence>
<dbReference type="Pfam" id="PF17851">
    <property type="entry name" value="GH43_C2"/>
    <property type="match status" value="2"/>
</dbReference>
<dbReference type="OrthoDB" id="9801455at2"/>
<dbReference type="Proteomes" id="UP000197174">
    <property type="component" value="Unassembled WGS sequence"/>
</dbReference>